<dbReference type="InterPro" id="IPR013106">
    <property type="entry name" value="Ig_V-set"/>
</dbReference>
<comment type="caution">
    <text evidence="5">The sequence shown here is derived from an EMBL/GenBank/DDBJ whole genome shotgun (WGS) entry which is preliminary data.</text>
</comment>
<gene>
    <name evidence="5" type="ORF">AMEX_G24699</name>
</gene>
<dbReference type="InterPro" id="IPR003599">
    <property type="entry name" value="Ig_sub"/>
</dbReference>
<dbReference type="Pfam" id="PF07686">
    <property type="entry name" value="V-set"/>
    <property type="match status" value="1"/>
</dbReference>
<name>A0A8T2KU10_ASTMX</name>
<dbReference type="InterPro" id="IPR050671">
    <property type="entry name" value="CD300_family_receptors"/>
</dbReference>
<dbReference type="PANTHER" id="PTHR11860:SF118">
    <property type="entry name" value="CMRF35-LIKE MOLECULE 3-RELATED"/>
    <property type="match status" value="1"/>
</dbReference>
<evidence type="ECO:0000256" key="2">
    <source>
        <dbReference type="ARBA" id="ARBA00022692"/>
    </source>
</evidence>
<evidence type="ECO:0000256" key="3">
    <source>
        <dbReference type="ARBA" id="ARBA00023136"/>
    </source>
</evidence>
<dbReference type="EMBL" id="JAICCE010000021">
    <property type="protein sequence ID" value="KAG9262813.1"/>
    <property type="molecule type" value="Genomic_DNA"/>
</dbReference>
<dbReference type="Proteomes" id="UP000752171">
    <property type="component" value="Unassembled WGS sequence"/>
</dbReference>
<comment type="subcellular location">
    <subcellularLocation>
        <location evidence="1">Membrane</location>
    </subcellularLocation>
</comment>
<dbReference type="SMART" id="SM00409">
    <property type="entry name" value="IG"/>
    <property type="match status" value="1"/>
</dbReference>
<evidence type="ECO:0000256" key="1">
    <source>
        <dbReference type="ARBA" id="ARBA00004370"/>
    </source>
</evidence>
<sequence>VIGYLGETITINCPYPEEFQNYGKGLYKEKYIFFNPVIRTTDSQIDRFSISEDRRSGVVSVRIRDVREDDGGVYYCGADLGGESVSYESLYTQIHLQVRKFSLPESKPQHQPIRFSLPEPKPQHQPIRFSLPEPKPQHQPIRFCLPYSKPLYQSIKFIYKSIAPNKSN</sequence>
<dbReference type="AlphaFoldDB" id="A0A8T2KU10"/>
<organism evidence="5 6">
    <name type="scientific">Astyanax mexicanus</name>
    <name type="common">Blind cave fish</name>
    <name type="synonym">Astyanax fasciatus mexicanus</name>
    <dbReference type="NCBI Taxonomy" id="7994"/>
    <lineage>
        <taxon>Eukaryota</taxon>
        <taxon>Metazoa</taxon>
        <taxon>Chordata</taxon>
        <taxon>Craniata</taxon>
        <taxon>Vertebrata</taxon>
        <taxon>Euteleostomi</taxon>
        <taxon>Actinopterygii</taxon>
        <taxon>Neopterygii</taxon>
        <taxon>Teleostei</taxon>
        <taxon>Ostariophysi</taxon>
        <taxon>Characiformes</taxon>
        <taxon>Characoidei</taxon>
        <taxon>Acestrorhamphidae</taxon>
        <taxon>Acestrorhamphinae</taxon>
        <taxon>Astyanax</taxon>
    </lineage>
</organism>
<dbReference type="InterPro" id="IPR036179">
    <property type="entry name" value="Ig-like_dom_sf"/>
</dbReference>
<dbReference type="PANTHER" id="PTHR11860">
    <property type="entry name" value="POLYMERIC-IMMUNOGLOBULIN RECEPTOR"/>
    <property type="match status" value="1"/>
</dbReference>
<dbReference type="GO" id="GO:0005886">
    <property type="term" value="C:plasma membrane"/>
    <property type="evidence" value="ECO:0007669"/>
    <property type="project" value="TreeGrafter"/>
</dbReference>
<reference evidence="5 6" key="1">
    <citation type="submission" date="2021-07" db="EMBL/GenBank/DDBJ databases">
        <authorList>
            <person name="Imarazene B."/>
            <person name="Zahm M."/>
            <person name="Klopp C."/>
            <person name="Cabau C."/>
            <person name="Beille S."/>
            <person name="Jouanno E."/>
            <person name="Castinel A."/>
            <person name="Lluch J."/>
            <person name="Gil L."/>
            <person name="Kuchtly C."/>
            <person name="Lopez Roques C."/>
            <person name="Donnadieu C."/>
            <person name="Parrinello H."/>
            <person name="Journot L."/>
            <person name="Du K."/>
            <person name="Schartl M."/>
            <person name="Retaux S."/>
            <person name="Guiguen Y."/>
        </authorList>
    </citation>
    <scope>NUCLEOTIDE SEQUENCE [LARGE SCALE GENOMIC DNA]</scope>
    <source>
        <strain evidence="5">Pach_M1</strain>
        <tissue evidence="5">Testis</tissue>
    </source>
</reference>
<dbReference type="InterPro" id="IPR013783">
    <property type="entry name" value="Ig-like_fold"/>
</dbReference>
<accession>A0A8T2KU10</accession>
<evidence type="ECO:0000259" key="4">
    <source>
        <dbReference type="SMART" id="SM00409"/>
    </source>
</evidence>
<keyword evidence="2" id="KW-0812">Transmembrane</keyword>
<keyword evidence="3" id="KW-0472">Membrane</keyword>
<dbReference type="SUPFAM" id="SSF48726">
    <property type="entry name" value="Immunoglobulin"/>
    <property type="match status" value="1"/>
</dbReference>
<protein>
    <recommendedName>
        <fullName evidence="4">Immunoglobulin domain-containing protein</fullName>
    </recommendedName>
</protein>
<dbReference type="Gene3D" id="2.60.40.10">
    <property type="entry name" value="Immunoglobulins"/>
    <property type="match status" value="1"/>
</dbReference>
<proteinExistence type="predicted"/>
<dbReference type="GO" id="GO:0004888">
    <property type="term" value="F:transmembrane signaling receptor activity"/>
    <property type="evidence" value="ECO:0007669"/>
    <property type="project" value="TreeGrafter"/>
</dbReference>
<feature type="domain" description="Immunoglobulin" evidence="4">
    <location>
        <begin position="1"/>
        <end position="99"/>
    </location>
</feature>
<feature type="non-terminal residue" evidence="5">
    <location>
        <position position="168"/>
    </location>
</feature>
<evidence type="ECO:0000313" key="6">
    <source>
        <dbReference type="Proteomes" id="UP000752171"/>
    </source>
</evidence>
<evidence type="ECO:0000313" key="5">
    <source>
        <dbReference type="EMBL" id="KAG9262813.1"/>
    </source>
</evidence>